<protein>
    <submittedName>
        <fullName evidence="3">Uncharacterized protein</fullName>
    </submittedName>
</protein>
<dbReference type="EMBL" id="QEAN01000152">
    <property type="protein sequence ID" value="TPX45483.1"/>
    <property type="molecule type" value="Genomic_DNA"/>
</dbReference>
<dbReference type="Proteomes" id="UP000320475">
    <property type="component" value="Unassembled WGS sequence"/>
</dbReference>
<dbReference type="AlphaFoldDB" id="A0A507D1Z0"/>
<sequence length="342" mass="37249">MARFFKSFRLIQQVVSTRIAQFTSVFVSPAPVIVPKIHFAPPSYALPSYALRWLAPSIHQKFAFAALPLRSAPYGGIRKQLMRSCSTAAQHPHPTFHAYRNLYTSPASLIGIYPTGAQLATKRHATSLSVPLEGLIEAIRRSSLPSFKPSAFPTEIEMPIATSTVAAVSASNVRLSMFLTAALDMNLDINRSIKEISREIRSTARLQKTHLYIIAATLEKLDAAGIKPSSYLVQGKEVGVMELLVPLPVSSLEDAHDWLNTNGIHVPSPHYEVELPCVSVSGSFTSSAVESASGTSSSSSSSSSSGTSSISAAREAEVEELLRYLRDLANENRPFDLQKRQH</sequence>
<accession>A0A507D1Z0</accession>
<reference evidence="4 5" key="1">
    <citation type="journal article" date="2019" name="Sci. Rep.">
        <title>Comparative genomics of chytrid fungi reveal insights into the obligate biotrophic and pathogenic lifestyle of Synchytrium endobioticum.</title>
        <authorList>
            <person name="van de Vossenberg B.T.L.H."/>
            <person name="Warris S."/>
            <person name="Nguyen H.D.T."/>
            <person name="van Gent-Pelzer M.P.E."/>
            <person name="Joly D.L."/>
            <person name="van de Geest H.C."/>
            <person name="Bonants P.J.M."/>
            <person name="Smith D.S."/>
            <person name="Levesque C.A."/>
            <person name="van der Lee T.A.J."/>
        </authorList>
    </citation>
    <scope>NUCLEOTIDE SEQUENCE [LARGE SCALE GENOMIC DNA]</scope>
    <source>
        <strain evidence="2 5">LEV6574</strain>
        <strain evidence="3 4">MB42</strain>
    </source>
</reference>
<feature type="region of interest" description="Disordered" evidence="1">
    <location>
        <begin position="289"/>
        <end position="312"/>
    </location>
</feature>
<proteinExistence type="predicted"/>
<dbReference type="VEuPathDB" id="FungiDB:SeMB42_g03980"/>
<organism evidence="3 4">
    <name type="scientific">Synchytrium endobioticum</name>
    <dbReference type="NCBI Taxonomy" id="286115"/>
    <lineage>
        <taxon>Eukaryota</taxon>
        <taxon>Fungi</taxon>
        <taxon>Fungi incertae sedis</taxon>
        <taxon>Chytridiomycota</taxon>
        <taxon>Chytridiomycota incertae sedis</taxon>
        <taxon>Chytridiomycetes</taxon>
        <taxon>Synchytriales</taxon>
        <taxon>Synchytriaceae</taxon>
        <taxon>Synchytrium</taxon>
    </lineage>
</organism>
<gene>
    <name evidence="2" type="ORF">SeLEV6574_g06435</name>
    <name evidence="3" type="ORF">SeMB42_g03980</name>
</gene>
<evidence type="ECO:0000256" key="1">
    <source>
        <dbReference type="SAM" id="MobiDB-lite"/>
    </source>
</evidence>
<name>A0A507D1Z0_9FUNG</name>
<evidence type="ECO:0000313" key="3">
    <source>
        <dbReference type="EMBL" id="TPX45483.1"/>
    </source>
</evidence>
<evidence type="ECO:0000313" key="2">
    <source>
        <dbReference type="EMBL" id="TPX40743.1"/>
    </source>
</evidence>
<evidence type="ECO:0000313" key="4">
    <source>
        <dbReference type="Proteomes" id="UP000317494"/>
    </source>
</evidence>
<keyword evidence="4" id="KW-1185">Reference proteome</keyword>
<dbReference type="EMBL" id="QEAM01000363">
    <property type="protein sequence ID" value="TPX40743.1"/>
    <property type="molecule type" value="Genomic_DNA"/>
</dbReference>
<dbReference type="Proteomes" id="UP000317494">
    <property type="component" value="Unassembled WGS sequence"/>
</dbReference>
<evidence type="ECO:0000313" key="5">
    <source>
        <dbReference type="Proteomes" id="UP000320475"/>
    </source>
</evidence>
<comment type="caution">
    <text evidence="3">The sequence shown here is derived from an EMBL/GenBank/DDBJ whole genome shotgun (WGS) entry which is preliminary data.</text>
</comment>